<evidence type="ECO:0000313" key="10">
    <source>
        <dbReference type="EMBL" id="KAI6650662.1"/>
    </source>
</evidence>
<evidence type="ECO:0000256" key="8">
    <source>
        <dbReference type="ARBA" id="ARBA00023180"/>
    </source>
</evidence>
<dbReference type="InterPro" id="IPR050751">
    <property type="entry name" value="ECM_structural_protein"/>
</dbReference>
<keyword evidence="7" id="KW-1015">Disulfide bond</keyword>
<evidence type="ECO:0000256" key="3">
    <source>
        <dbReference type="ARBA" id="ARBA00022536"/>
    </source>
</evidence>
<dbReference type="Proteomes" id="UP001165289">
    <property type="component" value="Unassembled WGS sequence"/>
</dbReference>
<keyword evidence="11" id="KW-1185">Reference proteome</keyword>
<dbReference type="GO" id="GO:0005509">
    <property type="term" value="F:calcium ion binding"/>
    <property type="evidence" value="ECO:0007669"/>
    <property type="project" value="InterPro"/>
</dbReference>
<dbReference type="Pfam" id="PF13855">
    <property type="entry name" value="LRR_8"/>
    <property type="match status" value="1"/>
</dbReference>
<evidence type="ECO:0000256" key="4">
    <source>
        <dbReference type="ARBA" id="ARBA00022614"/>
    </source>
</evidence>
<evidence type="ECO:0000259" key="9">
    <source>
        <dbReference type="PROSITE" id="PS01186"/>
    </source>
</evidence>
<sequence length="301" mass="33507">MQFFAWTYGRLTRVERNAFEGLRELTQIILKGNQLRELFDCTFEGLKKLDSLDLFDNGITTVGTNTFLGLNNLAILEINGNPEFPISTLTTIKSVKELYMEGHTGVGLTDELILQFPSLTYLGLKGVMLNCACEYQWIAKLSTEGNAYIVTNDDGLCVGTDLSLKDPSVYSDCVVQSYRCLDQSFVCPGDNTWYKVDTEDGCNCTYPPERTFYNDSSFVCSDINACEDSSIICQGNCTNTIGSYKCDCHEGFVNLNETFCNDVNECEVRNGGCEHNCINTIGSSECSCFGGFNMQHLQSKQ</sequence>
<dbReference type="Gene3D" id="2.10.25.10">
    <property type="entry name" value="Laminin"/>
    <property type="match status" value="2"/>
</dbReference>
<protein>
    <recommendedName>
        <fullName evidence="9">EGF-like domain-containing protein</fullName>
    </recommendedName>
</protein>
<organism evidence="10 11">
    <name type="scientific">Oopsacas minuta</name>
    <dbReference type="NCBI Taxonomy" id="111878"/>
    <lineage>
        <taxon>Eukaryota</taxon>
        <taxon>Metazoa</taxon>
        <taxon>Porifera</taxon>
        <taxon>Hexactinellida</taxon>
        <taxon>Hexasterophora</taxon>
        <taxon>Lyssacinosida</taxon>
        <taxon>Leucopsacidae</taxon>
        <taxon>Oopsacas</taxon>
    </lineage>
</organism>
<dbReference type="InterPro" id="IPR001611">
    <property type="entry name" value="Leu-rich_rpt"/>
</dbReference>
<keyword evidence="6" id="KW-0677">Repeat</keyword>
<keyword evidence="8" id="KW-0325">Glycoprotein</keyword>
<keyword evidence="4" id="KW-0433">Leucine-rich repeat</keyword>
<evidence type="ECO:0000256" key="2">
    <source>
        <dbReference type="ARBA" id="ARBA00022525"/>
    </source>
</evidence>
<dbReference type="EMBL" id="JAKMXF010000310">
    <property type="protein sequence ID" value="KAI6650662.1"/>
    <property type="molecule type" value="Genomic_DNA"/>
</dbReference>
<dbReference type="InterPro" id="IPR000742">
    <property type="entry name" value="EGF"/>
</dbReference>
<dbReference type="CDD" id="cd00054">
    <property type="entry name" value="EGF_CA"/>
    <property type="match status" value="1"/>
</dbReference>
<evidence type="ECO:0000256" key="1">
    <source>
        <dbReference type="ARBA" id="ARBA00004613"/>
    </source>
</evidence>
<dbReference type="PANTHER" id="PTHR24034:SF205">
    <property type="entry name" value="NIDOGEN"/>
    <property type="match status" value="1"/>
</dbReference>
<keyword evidence="2" id="KW-0964">Secreted</keyword>
<dbReference type="PANTHER" id="PTHR24034">
    <property type="entry name" value="EGF-LIKE DOMAIN-CONTAINING PROTEIN"/>
    <property type="match status" value="1"/>
</dbReference>
<dbReference type="InterPro" id="IPR001881">
    <property type="entry name" value="EGF-like_Ca-bd_dom"/>
</dbReference>
<dbReference type="SUPFAM" id="SSF57196">
    <property type="entry name" value="EGF/Laminin"/>
    <property type="match status" value="2"/>
</dbReference>
<dbReference type="SUPFAM" id="SSF52058">
    <property type="entry name" value="L domain-like"/>
    <property type="match status" value="1"/>
</dbReference>
<dbReference type="Pfam" id="PF07645">
    <property type="entry name" value="EGF_CA"/>
    <property type="match status" value="2"/>
</dbReference>
<dbReference type="SMART" id="SM00179">
    <property type="entry name" value="EGF_CA"/>
    <property type="match status" value="2"/>
</dbReference>
<evidence type="ECO:0000256" key="5">
    <source>
        <dbReference type="ARBA" id="ARBA00022729"/>
    </source>
</evidence>
<dbReference type="PROSITE" id="PS01186">
    <property type="entry name" value="EGF_2"/>
    <property type="match status" value="1"/>
</dbReference>
<dbReference type="GO" id="GO:0005576">
    <property type="term" value="C:extracellular region"/>
    <property type="evidence" value="ECO:0007669"/>
    <property type="project" value="UniProtKB-SubCell"/>
</dbReference>
<keyword evidence="3" id="KW-0245">EGF-like domain</keyword>
<dbReference type="InterPro" id="IPR049883">
    <property type="entry name" value="NOTCH1_EGF-like"/>
</dbReference>
<dbReference type="AlphaFoldDB" id="A0AAV7JPB2"/>
<evidence type="ECO:0000256" key="7">
    <source>
        <dbReference type="ARBA" id="ARBA00023157"/>
    </source>
</evidence>
<dbReference type="InterPro" id="IPR032675">
    <property type="entry name" value="LRR_dom_sf"/>
</dbReference>
<comment type="caution">
    <text evidence="10">The sequence shown here is derived from an EMBL/GenBank/DDBJ whole genome shotgun (WGS) entry which is preliminary data.</text>
</comment>
<evidence type="ECO:0000313" key="11">
    <source>
        <dbReference type="Proteomes" id="UP001165289"/>
    </source>
</evidence>
<comment type="subcellular location">
    <subcellularLocation>
        <location evidence="1">Secreted</location>
    </subcellularLocation>
</comment>
<dbReference type="SMART" id="SM00369">
    <property type="entry name" value="LRR_TYP"/>
    <property type="match status" value="2"/>
</dbReference>
<evidence type="ECO:0000256" key="6">
    <source>
        <dbReference type="ARBA" id="ARBA00022737"/>
    </source>
</evidence>
<dbReference type="Gene3D" id="3.80.10.10">
    <property type="entry name" value="Ribonuclease Inhibitor"/>
    <property type="match status" value="1"/>
</dbReference>
<reference evidence="10 11" key="1">
    <citation type="journal article" date="2023" name="BMC Biol.">
        <title>The compact genome of the sponge Oopsacas minuta (Hexactinellida) is lacking key metazoan core genes.</title>
        <authorList>
            <person name="Santini S."/>
            <person name="Schenkelaars Q."/>
            <person name="Jourda C."/>
            <person name="Duchesne M."/>
            <person name="Belahbib H."/>
            <person name="Rocher C."/>
            <person name="Selva M."/>
            <person name="Riesgo A."/>
            <person name="Vervoort M."/>
            <person name="Leys S.P."/>
            <person name="Kodjabachian L."/>
            <person name="Le Bivic A."/>
            <person name="Borchiellini C."/>
            <person name="Claverie J.M."/>
            <person name="Renard E."/>
        </authorList>
    </citation>
    <scope>NUCLEOTIDE SEQUENCE [LARGE SCALE GENOMIC DNA]</scope>
    <source>
        <strain evidence="10">SPO-2</strain>
    </source>
</reference>
<keyword evidence="5" id="KW-0732">Signal</keyword>
<proteinExistence type="predicted"/>
<accession>A0AAV7JPB2</accession>
<name>A0AAV7JPB2_9METZ</name>
<dbReference type="FunFam" id="2.10.25.10:FF:000014">
    <property type="entry name" value="Latent-transforming growth factor beta-binding protein 3"/>
    <property type="match status" value="1"/>
</dbReference>
<feature type="domain" description="EGF-like" evidence="9">
    <location>
        <begin position="246"/>
        <end position="260"/>
    </location>
</feature>
<dbReference type="InterPro" id="IPR003591">
    <property type="entry name" value="Leu-rich_rpt_typical-subtyp"/>
</dbReference>
<gene>
    <name evidence="10" type="ORF">LOD99_7712</name>
</gene>